<dbReference type="SMART" id="SM00244">
    <property type="entry name" value="PHB"/>
    <property type="match status" value="1"/>
</dbReference>
<dbReference type="PANTHER" id="PTHR10264">
    <property type="entry name" value="BAND 7 PROTEIN-RELATED"/>
    <property type="match status" value="1"/>
</dbReference>
<dbReference type="GO" id="GO:0005886">
    <property type="term" value="C:plasma membrane"/>
    <property type="evidence" value="ECO:0007669"/>
    <property type="project" value="InterPro"/>
</dbReference>
<dbReference type="CDD" id="cd13438">
    <property type="entry name" value="SPFH_eoslipins_u2"/>
    <property type="match status" value="1"/>
</dbReference>
<dbReference type="Proteomes" id="UP000563426">
    <property type="component" value="Unassembled WGS sequence"/>
</dbReference>
<dbReference type="SUPFAM" id="SSF117892">
    <property type="entry name" value="Band 7/SPFH domain"/>
    <property type="match status" value="1"/>
</dbReference>
<protein>
    <submittedName>
        <fullName evidence="4">Slipin family protein</fullName>
    </submittedName>
</protein>
<dbReference type="Pfam" id="PF01145">
    <property type="entry name" value="Band_7"/>
    <property type="match status" value="1"/>
</dbReference>
<evidence type="ECO:0000259" key="3">
    <source>
        <dbReference type="SMART" id="SM00244"/>
    </source>
</evidence>
<name>A0A3A8IHK1_9BACT</name>
<dbReference type="EMBL" id="JABFJV010000019">
    <property type="protein sequence ID" value="NOK32728.1"/>
    <property type="molecule type" value="Genomic_DNA"/>
</dbReference>
<evidence type="ECO:0000256" key="1">
    <source>
        <dbReference type="ARBA" id="ARBA00004167"/>
    </source>
</evidence>
<dbReference type="InterPro" id="IPR043202">
    <property type="entry name" value="Band-7_stomatin-like"/>
</dbReference>
<dbReference type="Gene3D" id="6.10.250.2090">
    <property type="match status" value="1"/>
</dbReference>
<dbReference type="InterPro" id="IPR001107">
    <property type="entry name" value="Band_7"/>
</dbReference>
<evidence type="ECO:0000256" key="2">
    <source>
        <dbReference type="ARBA" id="ARBA00008164"/>
    </source>
</evidence>
<dbReference type="RefSeq" id="WP_120525275.1">
    <property type="nucleotide sequence ID" value="NZ_JABFJV010000019.1"/>
</dbReference>
<dbReference type="AlphaFoldDB" id="A0A3A8IHK1"/>
<dbReference type="Gene3D" id="3.30.479.30">
    <property type="entry name" value="Band 7 domain"/>
    <property type="match status" value="1"/>
</dbReference>
<comment type="similarity">
    <text evidence="2">Belongs to the band 7/mec-2 family.</text>
</comment>
<dbReference type="OrthoDB" id="5501731at2"/>
<comment type="subcellular location">
    <subcellularLocation>
        <location evidence="1">Membrane</location>
        <topology evidence="1">Single-pass membrane protein</topology>
    </subcellularLocation>
</comment>
<comment type="caution">
    <text evidence="4">The sequence shown here is derived from an EMBL/GenBank/DDBJ whole genome shotgun (WGS) entry which is preliminary data.</text>
</comment>
<proteinExistence type="inferred from homology"/>
<keyword evidence="5" id="KW-1185">Reference proteome</keyword>
<sequence length="374" mass="41289">MGIGRVEVAQNERLFVVVNGRAEQYLGPGRHWVVRPFQHVRFERVPLEPPVTRLDEAKLALVPEKDLQVLELGADERAVVFHHGQPVRWLGRGQHQVWTAQRLPGRTGRPESPTVRVERVDVSGVATTPPSDEVRALIPASDYVEATATEGTVALRYVDGVLDAVLPPGRHAAWTVAHKVQFAVIDLRERLLHVTGQEVMTKDRVTLRLNLSAAYRVVDARRLAVVARAPDEILYLAMQLAAREAVSTRTLDELLAAREAVSEELYAQVKSGAEGVGLELLRFGIKDVVLPKEMKDLLNRVIQAQKEAEANVILRREETAATRSMAQTAKVLAENPLLVRLKELEAYKDLAAKVGQVHLVLGEGAVPTLQLKGG</sequence>
<organism evidence="4 5">
    <name type="scientific">Corallococcus exercitus</name>
    <dbReference type="NCBI Taxonomy" id="2316736"/>
    <lineage>
        <taxon>Bacteria</taxon>
        <taxon>Pseudomonadati</taxon>
        <taxon>Myxococcota</taxon>
        <taxon>Myxococcia</taxon>
        <taxon>Myxococcales</taxon>
        <taxon>Cystobacterineae</taxon>
        <taxon>Myxococcaceae</taxon>
        <taxon>Corallococcus</taxon>
    </lineage>
</organism>
<feature type="domain" description="Band 7" evidence="3">
    <location>
        <begin position="3"/>
        <end position="302"/>
    </location>
</feature>
<accession>A0A3A8IHK1</accession>
<evidence type="ECO:0000313" key="5">
    <source>
        <dbReference type="Proteomes" id="UP000563426"/>
    </source>
</evidence>
<gene>
    <name evidence="4" type="ORF">HMI49_05890</name>
</gene>
<evidence type="ECO:0000313" key="4">
    <source>
        <dbReference type="EMBL" id="NOK32728.1"/>
    </source>
</evidence>
<dbReference type="PANTHER" id="PTHR10264:SF83">
    <property type="entry name" value="BLL5629 PROTEIN"/>
    <property type="match status" value="1"/>
</dbReference>
<dbReference type="InterPro" id="IPR036013">
    <property type="entry name" value="Band_7/SPFH_dom_sf"/>
</dbReference>
<reference evidence="4 5" key="1">
    <citation type="submission" date="2020-05" db="EMBL/GenBank/DDBJ databases">
        <authorList>
            <person name="Whitworth D."/>
        </authorList>
    </citation>
    <scope>NUCLEOTIDE SEQUENCE [LARGE SCALE GENOMIC DNA]</scope>
    <source>
        <strain evidence="4 5">AB043B</strain>
    </source>
</reference>